<evidence type="ECO:0000313" key="2">
    <source>
        <dbReference type="EMBL" id="RHH31033.1"/>
    </source>
</evidence>
<dbReference type="EMBL" id="QRJL01000006">
    <property type="protein sequence ID" value="RHH31033.1"/>
    <property type="molecule type" value="Genomic_DNA"/>
</dbReference>
<dbReference type="OrthoDB" id="9774673at2"/>
<gene>
    <name evidence="2" type="ORF">DW216_11880</name>
    <name evidence="1" type="ORF">ERS852462_03335</name>
</gene>
<reference evidence="1 3" key="1">
    <citation type="submission" date="2015-09" db="EMBL/GenBank/DDBJ databases">
        <authorList>
            <consortium name="Pathogen Informatics"/>
        </authorList>
    </citation>
    <scope>NUCLEOTIDE SEQUENCE [LARGE SCALE GENOMIC DNA]</scope>
    <source>
        <strain evidence="1 3">2789STDY5834847</strain>
    </source>
</reference>
<proteinExistence type="predicted"/>
<dbReference type="Pfam" id="PF13651">
    <property type="entry name" value="EcoRI_methylase"/>
    <property type="match status" value="1"/>
</dbReference>
<dbReference type="AlphaFoldDB" id="A0A174ME41"/>
<evidence type="ECO:0000313" key="4">
    <source>
        <dbReference type="Proteomes" id="UP000283766"/>
    </source>
</evidence>
<dbReference type="InterPro" id="IPR025247">
    <property type="entry name" value="EcoRI-like_methylase"/>
</dbReference>
<name>A0A174ME41_BACUN</name>
<accession>A0A174ME41</accession>
<evidence type="ECO:0000313" key="3">
    <source>
        <dbReference type="Proteomes" id="UP000095614"/>
    </source>
</evidence>
<dbReference type="PROSITE" id="PS00092">
    <property type="entry name" value="N6_MTASE"/>
    <property type="match status" value="1"/>
</dbReference>
<keyword evidence="2" id="KW-0489">Methyltransferase</keyword>
<dbReference type="GO" id="GO:0008168">
    <property type="term" value="F:methyltransferase activity"/>
    <property type="evidence" value="ECO:0007669"/>
    <property type="project" value="UniProtKB-KW"/>
</dbReference>
<organism evidence="1 3">
    <name type="scientific">Bacteroides uniformis</name>
    <dbReference type="NCBI Taxonomy" id="820"/>
    <lineage>
        <taxon>Bacteria</taxon>
        <taxon>Pseudomonadati</taxon>
        <taxon>Bacteroidota</taxon>
        <taxon>Bacteroidia</taxon>
        <taxon>Bacteroidales</taxon>
        <taxon>Bacteroidaceae</taxon>
        <taxon>Bacteroides</taxon>
    </lineage>
</organism>
<protein>
    <submittedName>
        <fullName evidence="2">DNA methyltransferase</fullName>
    </submittedName>
</protein>
<keyword evidence="2" id="KW-0808">Transferase</keyword>
<dbReference type="RefSeq" id="WP_057098035.1">
    <property type="nucleotide sequence ID" value="NZ_CACRTC010000003.1"/>
</dbReference>
<dbReference type="GO" id="GO:0003676">
    <property type="term" value="F:nucleic acid binding"/>
    <property type="evidence" value="ECO:0007669"/>
    <property type="project" value="InterPro"/>
</dbReference>
<sequence length="397" mass="45495">MANTNLKEAKAAKNDEFYTQFHDIEIEMNAYLEYDPDVFRGKTVLLPCDDPEWSNFTRYFAAKFDELGLKKLISTSYAPDSKKYKTPYQPSLFEQEAPQFDPSKAQVKGKIFILERDKSGDGRINIDDLEWKYMDGDGDFRSKEVTELRNEADFIITNPPFSLFREFLAWIVEAGKKFAVIGNMNAITYKEVFPLIKDNKVWLGATGNGNDMVFGVPDGAKVDEKDKAKAARLGYVGNYTRLGNSCWFTSIEHGRRHEPLPLMSMADNLRFSKHKELKGKAAYDRYDNYDAIEVPFTDAIPSDYDGVMGVPISFLIKYCPEQFEILGITKTWYGSASKVYPEQIQVDRHGKETKVTKLNDGAVLLHSEVPQNETYYMVDGKYYTQVYARVLIKHIRS</sequence>
<dbReference type="InterPro" id="IPR018247">
    <property type="entry name" value="EF_Hand_1_Ca_BS"/>
</dbReference>
<dbReference type="PROSITE" id="PS00018">
    <property type="entry name" value="EF_HAND_1"/>
    <property type="match status" value="1"/>
</dbReference>
<dbReference type="EMBL" id="CZAF01000009">
    <property type="protein sequence ID" value="CUP34633.1"/>
    <property type="molecule type" value="Genomic_DNA"/>
</dbReference>
<reference evidence="2 4" key="2">
    <citation type="submission" date="2018-08" db="EMBL/GenBank/DDBJ databases">
        <title>A genome reference for cultivated species of the human gut microbiota.</title>
        <authorList>
            <person name="Zou Y."/>
            <person name="Xue W."/>
            <person name="Luo G."/>
        </authorList>
    </citation>
    <scope>NUCLEOTIDE SEQUENCE [LARGE SCALE GENOMIC DNA]</scope>
    <source>
        <strain evidence="2 4">AM18-14LB</strain>
    </source>
</reference>
<dbReference type="GO" id="GO:0032259">
    <property type="term" value="P:methylation"/>
    <property type="evidence" value="ECO:0007669"/>
    <property type="project" value="UniProtKB-KW"/>
</dbReference>
<dbReference type="Proteomes" id="UP000283766">
    <property type="component" value="Unassembled WGS sequence"/>
</dbReference>
<dbReference type="InterPro" id="IPR002052">
    <property type="entry name" value="DNA_methylase_N6_adenine_CS"/>
</dbReference>
<dbReference type="Proteomes" id="UP000095614">
    <property type="component" value="Unassembled WGS sequence"/>
</dbReference>
<evidence type="ECO:0000313" key="1">
    <source>
        <dbReference type="EMBL" id="CUP34633.1"/>
    </source>
</evidence>